<name>A0AAU9D446_9LACO</name>
<dbReference type="KEGG" id="xap:XA3_06990"/>
<dbReference type="RefSeq" id="WP_317636175.1">
    <property type="nucleotide sequence ID" value="NZ_AP026802.1"/>
</dbReference>
<dbReference type="Pfam" id="PF07553">
    <property type="entry name" value="Lipoprotein_Ltp"/>
    <property type="match status" value="1"/>
</dbReference>
<proteinExistence type="predicted"/>
<dbReference type="AlphaFoldDB" id="A0AAU9D446"/>
<dbReference type="EMBL" id="AP026802">
    <property type="protein sequence ID" value="BDR58258.1"/>
    <property type="molecule type" value="Genomic_DNA"/>
</dbReference>
<feature type="domain" description="Putative host cell surface-exposed lipoprotein Ltp-like HTH region" evidence="1">
    <location>
        <begin position="152"/>
        <end position="199"/>
    </location>
</feature>
<organism evidence="2 3">
    <name type="scientific">Xylocopilactobacillus apicola</name>
    <dbReference type="NCBI Taxonomy" id="2932184"/>
    <lineage>
        <taxon>Bacteria</taxon>
        <taxon>Bacillati</taxon>
        <taxon>Bacillota</taxon>
        <taxon>Bacilli</taxon>
        <taxon>Lactobacillales</taxon>
        <taxon>Lactobacillaceae</taxon>
        <taxon>Xylocopilactobacillus</taxon>
    </lineage>
</organism>
<sequence>MKKRRKIYQTWEFWVIVALAILVVSPRLKLPQFRLEFRKHDPKTVAPKKINNVNLAIDEIKSHTELGLLTSRKALFLRLTAPKGDGLVFSEEAANQAIDKMKFNWNKSATECAKRLLDGIINKRSELIKFLVDQYLFLPSEAEYALKHVKVDWTQKALQEAQRSVNQINYSKQMLYELLIDKERSGFTESEAHFAVNNINVNWSELALKSALKTKHENRDIEKELERQKFTSDQIDYALQHVDD</sequence>
<reference evidence="2 3" key="1">
    <citation type="journal article" date="2023" name="Microbiol. Spectr.">
        <title>Symbiosis of Carpenter Bees with Uncharacterized Lactic Acid Bacteria Showing NAD Auxotrophy.</title>
        <authorList>
            <person name="Kawasaki S."/>
            <person name="Ozawa K."/>
            <person name="Mori T."/>
            <person name="Yamamoto A."/>
            <person name="Ito M."/>
            <person name="Ohkuma M."/>
            <person name="Sakamoto M."/>
            <person name="Matsutani M."/>
        </authorList>
    </citation>
    <scope>NUCLEOTIDE SEQUENCE [LARGE SCALE GENOMIC DNA]</scope>
    <source>
        <strain evidence="2 3">XA3</strain>
    </source>
</reference>
<accession>A0AAU9D446</accession>
<evidence type="ECO:0000313" key="2">
    <source>
        <dbReference type="EMBL" id="BDR58258.1"/>
    </source>
</evidence>
<evidence type="ECO:0000313" key="3">
    <source>
        <dbReference type="Proteomes" id="UP001321861"/>
    </source>
</evidence>
<dbReference type="InterPro" id="IPR036388">
    <property type="entry name" value="WH-like_DNA-bd_sf"/>
</dbReference>
<dbReference type="InterPro" id="IPR011434">
    <property type="entry name" value="Ltp-like_HTH"/>
</dbReference>
<evidence type="ECO:0000259" key="1">
    <source>
        <dbReference type="Pfam" id="PF07553"/>
    </source>
</evidence>
<gene>
    <name evidence="2" type="ORF">XA3_06990</name>
</gene>
<protein>
    <recommendedName>
        <fullName evidence="1">Putative host cell surface-exposed lipoprotein Ltp-like HTH region domain-containing protein</fullName>
    </recommendedName>
</protein>
<dbReference type="Proteomes" id="UP001321861">
    <property type="component" value="Chromosome"/>
</dbReference>
<dbReference type="Gene3D" id="1.10.10.10">
    <property type="entry name" value="Winged helix-like DNA-binding domain superfamily/Winged helix DNA-binding domain"/>
    <property type="match status" value="2"/>
</dbReference>
<keyword evidence="3" id="KW-1185">Reference proteome</keyword>